<dbReference type="RefSeq" id="WP_068771385.1">
    <property type="nucleotide sequence ID" value="NZ_CP109796.1"/>
</dbReference>
<dbReference type="EMBL" id="LRRQ01000126">
    <property type="protein sequence ID" value="OAM88651.1"/>
    <property type="molecule type" value="Genomic_DNA"/>
</dbReference>
<protein>
    <recommendedName>
        <fullName evidence="3">Flagellin</fullName>
    </recommendedName>
</protein>
<dbReference type="Gene3D" id="1.20.1330.10">
    <property type="entry name" value="f41 fragment of flagellin, N-terminal domain"/>
    <property type="match status" value="1"/>
</dbReference>
<dbReference type="GO" id="GO:0009288">
    <property type="term" value="C:bacterial-type flagellum"/>
    <property type="evidence" value="ECO:0007669"/>
    <property type="project" value="UniProtKB-SubCell"/>
</dbReference>
<dbReference type="STRING" id="1184151.AW736_16440"/>
<dbReference type="GO" id="GO:0005198">
    <property type="term" value="F:structural molecule activity"/>
    <property type="evidence" value="ECO:0007669"/>
    <property type="project" value="UniProtKB-UniRule"/>
</dbReference>
<dbReference type="Gene3D" id="6.10.10.10">
    <property type="entry name" value="Flagellar export chaperone, C-terminal domain"/>
    <property type="match status" value="1"/>
</dbReference>
<dbReference type="GO" id="GO:0005576">
    <property type="term" value="C:extracellular region"/>
    <property type="evidence" value="ECO:0007669"/>
    <property type="project" value="UniProtKB-SubCell"/>
</dbReference>
<dbReference type="Pfam" id="PF00669">
    <property type="entry name" value="Flagellin_N"/>
    <property type="match status" value="1"/>
</dbReference>
<comment type="subcellular location">
    <subcellularLocation>
        <location evidence="3">Secreted</location>
    </subcellularLocation>
    <subcellularLocation>
        <location evidence="3">Bacterial flagellum</location>
    </subcellularLocation>
</comment>
<keyword evidence="2 3" id="KW-0975">Bacterial flagellum</keyword>
<evidence type="ECO:0000259" key="4">
    <source>
        <dbReference type="Pfam" id="PF00669"/>
    </source>
</evidence>
<dbReference type="Proteomes" id="UP000078486">
    <property type="component" value="Unassembled WGS sequence"/>
</dbReference>
<accession>A0A178IGC7</accession>
<reference evidence="6 7" key="1">
    <citation type="submission" date="2016-01" db="EMBL/GenBank/DDBJ databases">
        <title>High potential of lignocellulose degradation of a new Verrucomicrobia species.</title>
        <authorList>
            <person name="Wang Y."/>
            <person name="Shi Y."/>
            <person name="Qiu Z."/>
            <person name="Liu S."/>
            <person name="Yang H."/>
        </authorList>
    </citation>
    <scope>NUCLEOTIDE SEQUENCE [LARGE SCALE GENOMIC DNA]</scope>
    <source>
        <strain evidence="6 7">TSB47</strain>
    </source>
</reference>
<keyword evidence="7" id="KW-1185">Reference proteome</keyword>
<dbReference type="SUPFAM" id="SSF64518">
    <property type="entry name" value="Phase 1 flagellin"/>
    <property type="match status" value="1"/>
</dbReference>
<evidence type="ECO:0000313" key="6">
    <source>
        <dbReference type="EMBL" id="OAM88651.1"/>
    </source>
</evidence>
<dbReference type="InterPro" id="IPR001029">
    <property type="entry name" value="Flagellin_N"/>
</dbReference>
<evidence type="ECO:0000259" key="5">
    <source>
        <dbReference type="Pfam" id="PF00700"/>
    </source>
</evidence>
<dbReference type="InterPro" id="IPR042187">
    <property type="entry name" value="Flagellin_C_sub2"/>
</dbReference>
<dbReference type="PANTHER" id="PTHR42792">
    <property type="entry name" value="FLAGELLIN"/>
    <property type="match status" value="1"/>
</dbReference>
<dbReference type="PANTHER" id="PTHR42792:SF2">
    <property type="entry name" value="FLAGELLIN"/>
    <property type="match status" value="1"/>
</dbReference>
<feature type="domain" description="Flagellin C-terminal" evidence="5">
    <location>
        <begin position="207"/>
        <end position="289"/>
    </location>
</feature>
<gene>
    <name evidence="6" type="ORF">AW736_16440</name>
</gene>
<dbReference type="InterPro" id="IPR001492">
    <property type="entry name" value="Flagellin"/>
</dbReference>
<keyword evidence="3" id="KW-0964">Secreted</keyword>
<comment type="similarity">
    <text evidence="1 3">Belongs to the bacterial flagellin family.</text>
</comment>
<feature type="domain" description="Flagellin N-terminal" evidence="4">
    <location>
        <begin position="14"/>
        <end position="125"/>
    </location>
</feature>
<evidence type="ECO:0000256" key="2">
    <source>
        <dbReference type="ARBA" id="ARBA00023143"/>
    </source>
</evidence>
<organism evidence="6 7">
    <name type="scientific">Termitidicoccus mucosus</name>
    <dbReference type="NCBI Taxonomy" id="1184151"/>
    <lineage>
        <taxon>Bacteria</taxon>
        <taxon>Pseudomonadati</taxon>
        <taxon>Verrucomicrobiota</taxon>
        <taxon>Opitutia</taxon>
        <taxon>Opitutales</taxon>
        <taxon>Opitutaceae</taxon>
        <taxon>Termitidicoccus</taxon>
    </lineage>
</organism>
<evidence type="ECO:0000256" key="3">
    <source>
        <dbReference type="RuleBase" id="RU362073"/>
    </source>
</evidence>
<dbReference type="AlphaFoldDB" id="A0A178IGC7"/>
<dbReference type="OrthoDB" id="188378at2"/>
<name>A0A178IGC7_9BACT</name>
<comment type="caution">
    <text evidence="6">The sequence shown here is derived from an EMBL/GenBank/DDBJ whole genome shotgun (WGS) entry which is preliminary data.</text>
</comment>
<proteinExistence type="inferred from homology"/>
<evidence type="ECO:0000256" key="1">
    <source>
        <dbReference type="ARBA" id="ARBA00005709"/>
    </source>
</evidence>
<comment type="function">
    <text evidence="3">Flagellin is the subunit protein which polymerizes to form the filaments of bacterial flagella.</text>
</comment>
<evidence type="ECO:0000313" key="7">
    <source>
        <dbReference type="Proteomes" id="UP000078486"/>
    </source>
</evidence>
<sequence>MAVISFPRSGSGNLAARLGTTQSAHSEALMRLSSGNRMLTPSDDVAGTGTSAKLTSQQARLEAAGVNIQNGISRLESTSGYLTAISSILTRMSELSAYAKNGTQEQSDASLYTQEFQQLQEQLRSMIGGTAAEIGGAGVDNPMGTFGGADLFGPDGGGLVAIGAYDDEVVLFPTINLRSGATKGLIEQDASGNFIMSLSDDTAISDLNAAIDQIGMAFSEVGAVQSRLELAAGKLTANRELLETKQSRIEDADVAEQMTTLVRLGFLSQSQVTMLTQAIETPRKLVVLLADS</sequence>
<dbReference type="Pfam" id="PF00700">
    <property type="entry name" value="Flagellin_C"/>
    <property type="match status" value="1"/>
</dbReference>
<dbReference type="InterPro" id="IPR046358">
    <property type="entry name" value="Flagellin_C"/>
</dbReference>